<dbReference type="InterPro" id="IPR015424">
    <property type="entry name" value="PyrdxlP-dep_Trfase"/>
</dbReference>
<evidence type="ECO:0000313" key="3">
    <source>
        <dbReference type="Proteomes" id="UP001597102"/>
    </source>
</evidence>
<reference evidence="3" key="1">
    <citation type="journal article" date="2019" name="Int. J. Syst. Evol. Microbiol.">
        <title>The Global Catalogue of Microorganisms (GCM) 10K type strain sequencing project: providing services to taxonomists for standard genome sequencing and annotation.</title>
        <authorList>
            <consortium name="The Broad Institute Genomics Platform"/>
            <consortium name="The Broad Institute Genome Sequencing Center for Infectious Disease"/>
            <person name="Wu L."/>
            <person name="Ma J."/>
        </authorList>
    </citation>
    <scope>NUCLEOTIDE SEQUENCE [LARGE SCALE GENOMIC DNA]</scope>
    <source>
        <strain evidence="3">CCUG 61697</strain>
    </source>
</reference>
<dbReference type="Proteomes" id="UP001597102">
    <property type="component" value="Unassembled WGS sequence"/>
</dbReference>
<comment type="caution">
    <text evidence="2">The sequence shown here is derived from an EMBL/GenBank/DDBJ whole genome shotgun (WGS) entry which is preliminary data.</text>
</comment>
<gene>
    <name evidence="2" type="ORF">ACFQ2F_10140</name>
</gene>
<dbReference type="PANTHER" id="PTHR30244">
    <property type="entry name" value="TRANSAMINASE"/>
    <property type="match status" value="1"/>
</dbReference>
<proteinExistence type="inferred from homology"/>
<name>A0ABW3JAY8_9HYPH</name>
<dbReference type="Gene3D" id="3.90.1150.10">
    <property type="entry name" value="Aspartate Aminotransferase, domain 1"/>
    <property type="match status" value="1"/>
</dbReference>
<dbReference type="RefSeq" id="WP_379089458.1">
    <property type="nucleotide sequence ID" value="NZ_JBHTJO010000001.1"/>
</dbReference>
<dbReference type="CDD" id="cd00616">
    <property type="entry name" value="AHBA_syn"/>
    <property type="match status" value="1"/>
</dbReference>
<dbReference type="InterPro" id="IPR015421">
    <property type="entry name" value="PyrdxlP-dep_Trfase_major"/>
</dbReference>
<keyword evidence="2" id="KW-0808">Transferase</keyword>
<sequence>MTVTDVKARDRSESVSKPLAFIDLAAQQERIRPQVEAALMRVLDHGKYIMGPEITELEEDLATFCGAKYTVACGSGTDALLMLLMAKEIGPGDAVICPSFTFTATAEMIALLGASPVFIDIEEESFNLDPAQLPAAVEAAKAAGLTPKGIVAVDLFGLPADYDAIEAFAKENGLWVLDDAAQGFGGSRHGRKVGTFGFGTATSFFPAKPLGGYGDSGAIFTDDESLLETLHSIRNHGASTKSFDNPIVGLNGRMDSMQAGILIEKLKIFPEEIDARDRVAAAYNEGFADLENVVTPVVADGLQSAWAQYTLKIKSGLRDKLVAALKDMNVPTAIHYLKGIHLRTVYADYPRAGGALPVTDRLCGEVVSLPMHPYLEQDDQARVIEAVRSAMKSL</sequence>
<comment type="similarity">
    <text evidence="1">Belongs to the DegT/DnrJ/EryC1 family.</text>
</comment>
<protein>
    <submittedName>
        <fullName evidence="2">DegT/DnrJ/EryC1/StrS family aminotransferase</fullName>
    </submittedName>
</protein>
<dbReference type="SUPFAM" id="SSF53383">
    <property type="entry name" value="PLP-dependent transferases"/>
    <property type="match status" value="1"/>
</dbReference>
<dbReference type="Pfam" id="PF01041">
    <property type="entry name" value="DegT_DnrJ_EryC1"/>
    <property type="match status" value="1"/>
</dbReference>
<dbReference type="GO" id="GO:0008483">
    <property type="term" value="F:transaminase activity"/>
    <property type="evidence" value="ECO:0007669"/>
    <property type="project" value="UniProtKB-KW"/>
</dbReference>
<dbReference type="Gene3D" id="3.40.640.10">
    <property type="entry name" value="Type I PLP-dependent aspartate aminotransferase-like (Major domain)"/>
    <property type="match status" value="1"/>
</dbReference>
<keyword evidence="3" id="KW-1185">Reference proteome</keyword>
<dbReference type="InterPro" id="IPR015422">
    <property type="entry name" value="PyrdxlP-dep_Trfase_small"/>
</dbReference>
<keyword evidence="1" id="KW-0663">Pyridoxal phosphate</keyword>
<keyword evidence="2" id="KW-0032">Aminotransferase</keyword>
<dbReference type="InterPro" id="IPR000653">
    <property type="entry name" value="DegT/StrS_aminotransferase"/>
</dbReference>
<evidence type="ECO:0000256" key="1">
    <source>
        <dbReference type="RuleBase" id="RU004508"/>
    </source>
</evidence>
<evidence type="ECO:0000313" key="2">
    <source>
        <dbReference type="EMBL" id="MFD0987454.1"/>
    </source>
</evidence>
<organism evidence="2 3">
    <name type="scientific">Methyloligella solikamskensis</name>
    <dbReference type="NCBI Taxonomy" id="1177756"/>
    <lineage>
        <taxon>Bacteria</taxon>
        <taxon>Pseudomonadati</taxon>
        <taxon>Pseudomonadota</taxon>
        <taxon>Alphaproteobacteria</taxon>
        <taxon>Hyphomicrobiales</taxon>
        <taxon>Hyphomicrobiaceae</taxon>
        <taxon>Methyloligella</taxon>
    </lineage>
</organism>
<accession>A0ABW3JAY8</accession>
<dbReference type="PIRSF" id="PIRSF000390">
    <property type="entry name" value="PLP_StrS"/>
    <property type="match status" value="1"/>
</dbReference>
<dbReference type="EMBL" id="JBHTJO010000001">
    <property type="protein sequence ID" value="MFD0987454.1"/>
    <property type="molecule type" value="Genomic_DNA"/>
</dbReference>
<dbReference type="PANTHER" id="PTHR30244:SF42">
    <property type="entry name" value="UDP-2-ACETAMIDO-2-DEOXY-3-OXO-D-GLUCURONATE AMINOTRANSFERASE"/>
    <property type="match status" value="1"/>
</dbReference>